<name>A0ACC2XKD9_9TREE</name>
<keyword evidence="2" id="KW-1185">Reference proteome</keyword>
<evidence type="ECO:0000313" key="2">
    <source>
        <dbReference type="Proteomes" id="UP001234202"/>
    </source>
</evidence>
<protein>
    <submittedName>
        <fullName evidence="1">Uncharacterized protein</fullName>
    </submittedName>
</protein>
<dbReference type="EMBL" id="JASBWV010000011">
    <property type="protein sequence ID" value="KAJ9123839.1"/>
    <property type="molecule type" value="Genomic_DNA"/>
</dbReference>
<evidence type="ECO:0000313" key="1">
    <source>
        <dbReference type="EMBL" id="KAJ9123839.1"/>
    </source>
</evidence>
<organism evidence="1 2">
    <name type="scientific">Naganishia onofrii</name>
    <dbReference type="NCBI Taxonomy" id="1851511"/>
    <lineage>
        <taxon>Eukaryota</taxon>
        <taxon>Fungi</taxon>
        <taxon>Dikarya</taxon>
        <taxon>Basidiomycota</taxon>
        <taxon>Agaricomycotina</taxon>
        <taxon>Tremellomycetes</taxon>
        <taxon>Filobasidiales</taxon>
        <taxon>Filobasidiaceae</taxon>
        <taxon>Naganishia</taxon>
    </lineage>
</organism>
<comment type="caution">
    <text evidence="1">The sequence shown here is derived from an EMBL/GenBank/DDBJ whole genome shotgun (WGS) entry which is preliminary data.</text>
</comment>
<dbReference type="Proteomes" id="UP001234202">
    <property type="component" value="Unassembled WGS sequence"/>
</dbReference>
<sequence length="96" mass="10727">MLDLYDARFQVIDELDDEDENADAKADYAREDQNTAEYVNADTDLIPGTYEGGLKTWEGGMDLVEVLEEQHKKIAGGIGTWVKGKKVLEVRSSKCT</sequence>
<accession>A0ACC2XKD9</accession>
<gene>
    <name evidence="1" type="ORF">QFC24_003616</name>
</gene>
<proteinExistence type="predicted"/>
<reference evidence="1" key="1">
    <citation type="submission" date="2023-04" db="EMBL/GenBank/DDBJ databases">
        <title>Draft Genome sequencing of Naganishia species isolated from polar environments using Oxford Nanopore Technology.</title>
        <authorList>
            <person name="Leo P."/>
            <person name="Venkateswaran K."/>
        </authorList>
    </citation>
    <scope>NUCLEOTIDE SEQUENCE</scope>
    <source>
        <strain evidence="1">DBVPG 5303</strain>
    </source>
</reference>